<dbReference type="AlphaFoldDB" id="A0A9D3UB43"/>
<gene>
    <name evidence="1" type="ORF">J1N35_045250</name>
</gene>
<evidence type="ECO:0000313" key="1">
    <source>
        <dbReference type="EMBL" id="KAH1033076.1"/>
    </source>
</evidence>
<reference evidence="1 2" key="1">
    <citation type="journal article" date="2021" name="Plant Biotechnol. J.">
        <title>Multi-omics assisted identification of the key and species-specific regulatory components of drought-tolerant mechanisms in Gossypium stocksii.</title>
        <authorList>
            <person name="Yu D."/>
            <person name="Ke L."/>
            <person name="Zhang D."/>
            <person name="Wu Y."/>
            <person name="Sun Y."/>
            <person name="Mei J."/>
            <person name="Sun J."/>
            <person name="Sun Y."/>
        </authorList>
    </citation>
    <scope>NUCLEOTIDE SEQUENCE [LARGE SCALE GENOMIC DNA]</scope>
    <source>
        <strain evidence="2">cv. E1</strain>
        <tissue evidence="1">Leaf</tissue>
    </source>
</reference>
<accession>A0A9D3UB43</accession>
<dbReference type="OrthoDB" id="1153117at2759"/>
<dbReference type="EMBL" id="JAIQCV010000013">
    <property type="protein sequence ID" value="KAH1033076.1"/>
    <property type="molecule type" value="Genomic_DNA"/>
</dbReference>
<organism evidence="1 2">
    <name type="scientific">Gossypium stocksii</name>
    <dbReference type="NCBI Taxonomy" id="47602"/>
    <lineage>
        <taxon>Eukaryota</taxon>
        <taxon>Viridiplantae</taxon>
        <taxon>Streptophyta</taxon>
        <taxon>Embryophyta</taxon>
        <taxon>Tracheophyta</taxon>
        <taxon>Spermatophyta</taxon>
        <taxon>Magnoliopsida</taxon>
        <taxon>eudicotyledons</taxon>
        <taxon>Gunneridae</taxon>
        <taxon>Pentapetalae</taxon>
        <taxon>rosids</taxon>
        <taxon>malvids</taxon>
        <taxon>Malvales</taxon>
        <taxon>Malvaceae</taxon>
        <taxon>Malvoideae</taxon>
        <taxon>Gossypium</taxon>
    </lineage>
</organism>
<dbReference type="Proteomes" id="UP000828251">
    <property type="component" value="Unassembled WGS sequence"/>
</dbReference>
<keyword evidence="2" id="KW-1185">Reference proteome</keyword>
<evidence type="ECO:0000313" key="2">
    <source>
        <dbReference type="Proteomes" id="UP000828251"/>
    </source>
</evidence>
<comment type="caution">
    <text evidence="1">The sequence shown here is derived from an EMBL/GenBank/DDBJ whole genome shotgun (WGS) entry which is preliminary data.</text>
</comment>
<protein>
    <submittedName>
        <fullName evidence="1">Uncharacterized protein</fullName>
    </submittedName>
</protein>
<name>A0A9D3UB43_9ROSI</name>
<sequence>MAGYGYAYRGGYTTYNGGVAPRGGTEGWNKTSYSSDHTCQPVFIDAEGRRKPITSYTVPQGSAEYYVTKTEIVEVPYIAEYKQRAPVRVEVVRDYGEGKLMTRPLSPGKWRESSSPVRYHTDEKWNKPSRPVQYDVEEKWNKPSSPVRYRVEEKWNKPSSPVRYRVEEKWNKPSSPVRYRVEEKWNKPSSPVGYGVEEKWNRPSSPVRYHVEEKWTNRPSSPAKECPQQVSDLITKVQTQASRPNKFGPLSATYWRQTPATTTTTVGGPWNNQSHGGGWSKGHEANLSQPTTNINTAVDYLKEAVKSPAPRYDGYPNTIDSREAERKYGGLAVGTPPIGSYGRTIDSREAARKYGGTAV</sequence>
<proteinExistence type="predicted"/>